<dbReference type="EMBL" id="CALTRL010002582">
    <property type="protein sequence ID" value="CAH7676093.1"/>
    <property type="molecule type" value="Genomic_DNA"/>
</dbReference>
<dbReference type="SUPFAM" id="SSF53187">
    <property type="entry name" value="Zn-dependent exopeptidases"/>
    <property type="match status" value="1"/>
</dbReference>
<dbReference type="PANTHER" id="PTHR43270">
    <property type="entry name" value="BETA-ALA-HIS DIPEPTIDASE"/>
    <property type="match status" value="1"/>
</dbReference>
<evidence type="ECO:0000256" key="4">
    <source>
        <dbReference type="ARBA" id="ARBA00022723"/>
    </source>
</evidence>
<protein>
    <recommendedName>
        <fullName evidence="9">Peptidase M20 dimerisation domain-containing protein</fullName>
    </recommendedName>
</protein>
<proteinExistence type="inferred from homology"/>
<dbReference type="PROSITE" id="PS50294">
    <property type="entry name" value="WD_REPEATS_REGION"/>
    <property type="match status" value="1"/>
</dbReference>
<evidence type="ECO:0000256" key="1">
    <source>
        <dbReference type="ARBA" id="ARBA00006247"/>
    </source>
</evidence>
<comment type="caution">
    <text evidence="10">The sequence shown here is derived from an EMBL/GenBank/DDBJ whole genome shotgun (WGS) entry which is preliminary data.</text>
</comment>
<feature type="repeat" description="WD" evidence="7">
    <location>
        <begin position="356"/>
        <end position="388"/>
    </location>
</feature>
<name>A0AAV0B038_PHAPC</name>
<dbReference type="PRINTS" id="PR00320">
    <property type="entry name" value="GPROTEINBRPT"/>
</dbReference>
<keyword evidence="11" id="KW-1185">Reference proteome</keyword>
<dbReference type="PIRSF" id="PIRSF037237">
    <property type="entry name" value="Peptidase_WD_repeats_DUG2"/>
    <property type="match status" value="1"/>
</dbReference>
<dbReference type="Proteomes" id="UP001153365">
    <property type="component" value="Unassembled WGS sequence"/>
</dbReference>
<gene>
    <name evidence="10" type="ORF">PPACK8108_LOCUS11191</name>
</gene>
<dbReference type="PROSITE" id="PS00678">
    <property type="entry name" value="WD_REPEATS_1"/>
    <property type="match status" value="1"/>
</dbReference>
<evidence type="ECO:0000256" key="3">
    <source>
        <dbReference type="ARBA" id="ARBA00022670"/>
    </source>
</evidence>
<organism evidence="10 11">
    <name type="scientific">Phakopsora pachyrhizi</name>
    <name type="common">Asian soybean rust disease fungus</name>
    <dbReference type="NCBI Taxonomy" id="170000"/>
    <lineage>
        <taxon>Eukaryota</taxon>
        <taxon>Fungi</taxon>
        <taxon>Dikarya</taxon>
        <taxon>Basidiomycota</taxon>
        <taxon>Pucciniomycotina</taxon>
        <taxon>Pucciniomycetes</taxon>
        <taxon>Pucciniales</taxon>
        <taxon>Phakopsoraceae</taxon>
        <taxon>Phakopsora</taxon>
    </lineage>
</organism>
<dbReference type="InterPro" id="IPR051458">
    <property type="entry name" value="Cyt/Met_Dipeptidase"/>
</dbReference>
<keyword evidence="5" id="KW-0677">Repeat</keyword>
<dbReference type="GO" id="GO:0046872">
    <property type="term" value="F:metal ion binding"/>
    <property type="evidence" value="ECO:0007669"/>
    <property type="project" value="UniProtKB-KW"/>
</dbReference>
<dbReference type="SMART" id="SM00320">
    <property type="entry name" value="WD40"/>
    <property type="match status" value="6"/>
</dbReference>
<feature type="repeat" description="WD" evidence="7">
    <location>
        <begin position="305"/>
        <end position="327"/>
    </location>
</feature>
<dbReference type="InterPro" id="IPR017149">
    <property type="entry name" value="GSH_degradosome_Dug2"/>
</dbReference>
<keyword evidence="3" id="KW-0645">Protease</keyword>
<evidence type="ECO:0000256" key="5">
    <source>
        <dbReference type="ARBA" id="ARBA00022737"/>
    </source>
</evidence>
<dbReference type="InterPro" id="IPR036322">
    <property type="entry name" value="WD40_repeat_dom_sf"/>
</dbReference>
<keyword evidence="2 7" id="KW-0853">WD repeat</keyword>
<dbReference type="Pfam" id="PF07687">
    <property type="entry name" value="M20_dimer"/>
    <property type="match status" value="1"/>
</dbReference>
<reference evidence="10" key="1">
    <citation type="submission" date="2022-06" db="EMBL/GenBank/DDBJ databases">
        <authorList>
            <consortium name="SYNGENTA / RWTH Aachen University"/>
        </authorList>
    </citation>
    <scope>NUCLEOTIDE SEQUENCE</scope>
</reference>
<feature type="domain" description="Peptidase M20 dimerisation" evidence="9">
    <location>
        <begin position="701"/>
        <end position="846"/>
    </location>
</feature>
<dbReference type="Pfam" id="PF01546">
    <property type="entry name" value="Peptidase_M20"/>
    <property type="match status" value="1"/>
</dbReference>
<evidence type="ECO:0000259" key="9">
    <source>
        <dbReference type="Pfam" id="PF07687"/>
    </source>
</evidence>
<dbReference type="InterPro" id="IPR001680">
    <property type="entry name" value="WD40_rpt"/>
</dbReference>
<dbReference type="InterPro" id="IPR019775">
    <property type="entry name" value="WD40_repeat_CS"/>
</dbReference>
<dbReference type="Pfam" id="PF00400">
    <property type="entry name" value="WD40"/>
    <property type="match status" value="3"/>
</dbReference>
<dbReference type="SUPFAM" id="SSF50978">
    <property type="entry name" value="WD40 repeat-like"/>
    <property type="match status" value="1"/>
</dbReference>
<dbReference type="InterPro" id="IPR002933">
    <property type="entry name" value="Peptidase_M20"/>
</dbReference>
<dbReference type="InterPro" id="IPR015943">
    <property type="entry name" value="WD40/YVTN_repeat-like_dom_sf"/>
</dbReference>
<dbReference type="InterPro" id="IPR011650">
    <property type="entry name" value="Peptidase_M20_dimer"/>
</dbReference>
<evidence type="ECO:0000313" key="11">
    <source>
        <dbReference type="Proteomes" id="UP001153365"/>
    </source>
</evidence>
<dbReference type="GO" id="GO:0006751">
    <property type="term" value="P:glutathione catabolic process"/>
    <property type="evidence" value="ECO:0007669"/>
    <property type="project" value="InterPro"/>
</dbReference>
<sequence length="959" mass="105576">MSPLTLLTTLSSRDKQSILSIATDHEAGHVFGGSQSGDIHVWSLHTYFPVTRLVGHQTSVLCLLISLERSLLFSSSGDTTVRVWDTRCFGNALCIIKPPIDSCGDVLSLAWCNRMDTLYLGFQDASIQWIHLPPSKTGCTARVTVTEDDSSAQLTSELTRTNSIPLSHDKCPVESALVRSNSSNCSSARLSTRSATSHPQNIPCYPFGRSQHHKFFDSLSQADLLKALRRGEISYSNSSYSHSHLSIGSPPTLRELQDSTSSSGSNYREDGIKVLFIEQENSVTYAHFGYIYCLLFVHLEDRPVLVSGSGDSTIKVWMIDSNSGALKLPAKQLNSSSSILSTTPVTNQSCEELGAALTLAARGSTLYSGYQDGLIKIWDLETFTCIRTLFHRDSHKTSEKCLKNLTDVLTMTVLDNGDMFSGCSGGLVIRWNSSFQRVLKWKAHQGSTMASLSAMHQGRRLVLTGGSDNAIKIWGVYGMPESDFETAIANSESKDQPVMAFQGNELMFRHLSQLVSYPSISSEDHREDCRQAALYLKKTLIKLGADTRLLPGKPGRNPLVLATFTGKSSVSSPTVLPKRRVLYYGHYDVVQPGNPKDWKTPAFDMSGKNGWLYGRGVSDNKGPTLAVAFAISTLLDQRSLDVDVVMLVEGEEETGSMGFHRAVQENKALIGEIDVILVSNSSWLGDETPCMTFGLRGVIHATVKVTSPQPDLHSGMHGGVVHEPVMDLVRVLSSLVDSSGQIQMEGFYDGVKPICEVENELYDRIVEHLQATENSDFLRHSSLHDIRQNLLAKWRQPALSLHKVDVTGPAHSTVIPSSAQASVSIRIVPNQKMSQITSSFIQFLEKSFQSLNSGNALQIELNQTTDWWLGDPKDPYSKAIDESIEEEWGVKPLWIREGGSIPSIPFLENEFEAKAVHFPMGSATDAAHLPNERIRMLNLEKGSNVVAKFLKKVSQVKNS</sequence>
<dbReference type="GO" id="GO:0008233">
    <property type="term" value="F:peptidase activity"/>
    <property type="evidence" value="ECO:0007669"/>
    <property type="project" value="UniProtKB-KW"/>
</dbReference>
<evidence type="ECO:0000256" key="6">
    <source>
        <dbReference type="ARBA" id="ARBA00022801"/>
    </source>
</evidence>
<evidence type="ECO:0000256" key="8">
    <source>
        <dbReference type="SAM" id="MobiDB-lite"/>
    </source>
</evidence>
<feature type="region of interest" description="Disordered" evidence="8">
    <location>
        <begin position="238"/>
        <end position="266"/>
    </location>
</feature>
<evidence type="ECO:0000256" key="7">
    <source>
        <dbReference type="PROSITE-ProRule" id="PRU00221"/>
    </source>
</evidence>
<dbReference type="PROSITE" id="PS50082">
    <property type="entry name" value="WD_REPEATS_2"/>
    <property type="match status" value="3"/>
</dbReference>
<evidence type="ECO:0000256" key="2">
    <source>
        <dbReference type="ARBA" id="ARBA00022574"/>
    </source>
</evidence>
<feature type="repeat" description="WD" evidence="7">
    <location>
        <begin position="53"/>
        <end position="87"/>
    </location>
</feature>
<dbReference type="Gene3D" id="2.130.10.10">
    <property type="entry name" value="YVTN repeat-like/Quinoprotein amine dehydrogenase"/>
    <property type="match status" value="2"/>
</dbReference>
<feature type="compositionally biased region" description="Low complexity" evidence="8">
    <location>
        <begin position="238"/>
        <end position="249"/>
    </location>
</feature>
<dbReference type="AlphaFoldDB" id="A0AAV0B038"/>
<dbReference type="GO" id="GO:0006508">
    <property type="term" value="P:proteolysis"/>
    <property type="evidence" value="ECO:0007669"/>
    <property type="project" value="UniProtKB-KW"/>
</dbReference>
<dbReference type="Gene3D" id="3.40.630.10">
    <property type="entry name" value="Zn peptidases"/>
    <property type="match status" value="1"/>
</dbReference>
<dbReference type="PANTHER" id="PTHR43270:SF8">
    <property type="entry name" value="DI- AND TRIPEPTIDASE DUG2-RELATED"/>
    <property type="match status" value="1"/>
</dbReference>
<accession>A0AAV0B038</accession>
<keyword evidence="4" id="KW-0479">Metal-binding</keyword>
<comment type="similarity">
    <text evidence="1">Belongs to the peptidase M20A family.</text>
</comment>
<evidence type="ECO:0000313" key="10">
    <source>
        <dbReference type="EMBL" id="CAH7676093.1"/>
    </source>
</evidence>
<dbReference type="Gene3D" id="3.30.70.360">
    <property type="match status" value="1"/>
</dbReference>
<dbReference type="InterPro" id="IPR020472">
    <property type="entry name" value="WD40_PAC1"/>
</dbReference>
<keyword evidence="6" id="KW-0378">Hydrolase</keyword>